<evidence type="ECO:0000256" key="9">
    <source>
        <dbReference type="PIRSR" id="PIRSR618319-50"/>
    </source>
</evidence>
<comment type="pathway">
    <text evidence="8">Aminoacyl-tRNA biosynthesis; selenocysteinyl-tRNA(Sec) biosynthesis; selenocysteinyl-tRNA(Sec) from L-seryl-tRNA(Sec) (bacterial route): step 1/1.</text>
</comment>
<dbReference type="PANTHER" id="PTHR32328:SF0">
    <property type="entry name" value="L-SERYL-TRNA(SEC) SELENIUM TRANSFERASE"/>
    <property type="match status" value="1"/>
</dbReference>
<evidence type="ECO:0000256" key="8">
    <source>
        <dbReference type="HAMAP-Rule" id="MF_00423"/>
    </source>
</evidence>
<dbReference type="NCBIfam" id="TIGR00474">
    <property type="entry name" value="selA"/>
    <property type="match status" value="1"/>
</dbReference>
<comment type="function">
    <text evidence="8">Converts seryl-tRNA(Sec) to selenocysteinyl-tRNA(Sec) required for selenoprotein biosynthesis.</text>
</comment>
<gene>
    <name evidence="8" type="primary">selA</name>
    <name evidence="12" type="ORF">EXM42_09080</name>
</gene>
<keyword evidence="6 8" id="KW-0711">Selenium</keyword>
<dbReference type="InterPro" id="IPR025862">
    <property type="entry name" value="SelA_trans_N_dom"/>
</dbReference>
<dbReference type="HAMAP" id="MF_00423">
    <property type="entry name" value="SelA"/>
    <property type="match status" value="1"/>
</dbReference>
<dbReference type="EMBL" id="SGJP01000016">
    <property type="protein sequence ID" value="NFA60539.1"/>
    <property type="molecule type" value="Genomic_DNA"/>
</dbReference>
<comment type="similarity">
    <text evidence="7 8">Belongs to the SelA family.</text>
</comment>
<keyword evidence="4 8" id="KW-0663">Pyridoxal phosphate</keyword>
<evidence type="ECO:0000256" key="5">
    <source>
        <dbReference type="ARBA" id="ARBA00022917"/>
    </source>
</evidence>
<dbReference type="InterPro" id="IPR015421">
    <property type="entry name" value="PyrdxlP-dep_Trfase_major"/>
</dbReference>
<keyword evidence="5 8" id="KW-0648">Protein biosynthesis</keyword>
<dbReference type="PANTHER" id="PTHR32328">
    <property type="entry name" value="L-SERYL-TRNA(SEC) SELENIUM TRANSFERASE"/>
    <property type="match status" value="1"/>
</dbReference>
<comment type="subcellular location">
    <subcellularLocation>
        <location evidence="8">Cytoplasm</location>
    </subcellularLocation>
</comment>
<evidence type="ECO:0000256" key="2">
    <source>
        <dbReference type="ARBA" id="ARBA00022490"/>
    </source>
</evidence>
<protein>
    <recommendedName>
        <fullName evidence="8">L-seryl-tRNA(Sec) selenium transferase</fullName>
        <ecNumber evidence="8">2.9.1.1</ecNumber>
    </recommendedName>
    <alternativeName>
        <fullName evidence="8">Selenocysteine synthase</fullName>
        <shortName evidence="8">Sec synthase</shortName>
    </alternativeName>
    <alternativeName>
        <fullName evidence="8">Selenocysteinyl-tRNA(Sec) synthase</fullName>
    </alternativeName>
</protein>
<evidence type="ECO:0000256" key="4">
    <source>
        <dbReference type="ARBA" id="ARBA00022898"/>
    </source>
</evidence>
<dbReference type="GO" id="GO:0001717">
    <property type="term" value="P:conversion of seryl-tRNAsec to selenocys-tRNAsec"/>
    <property type="evidence" value="ECO:0007669"/>
    <property type="project" value="UniProtKB-UniRule"/>
</dbReference>
<dbReference type="GO" id="GO:0004125">
    <property type="term" value="F:L-seryl-tRNA(Sec) selenium transferase activity"/>
    <property type="evidence" value="ECO:0007669"/>
    <property type="project" value="UniProtKB-UniRule"/>
</dbReference>
<reference evidence="12 13" key="1">
    <citation type="submission" date="2019-02" db="EMBL/GenBank/DDBJ databases">
        <title>Genome sequencing of Clostridium botulinum clinical isolates.</title>
        <authorList>
            <person name="Brunt J."/>
            <person name="Van Vliet A.H.M."/>
            <person name="Stringer S.C."/>
            <person name="Grant K.A."/>
            <person name="Carter A.C."/>
            <person name="Peck M.W."/>
        </authorList>
    </citation>
    <scope>NUCLEOTIDE SEQUENCE [LARGE SCALE GENOMIC DNA]</scope>
    <source>
        <strain evidence="12 13">R1125/03</strain>
    </source>
</reference>
<dbReference type="Gene3D" id="3.90.1150.180">
    <property type="match status" value="1"/>
</dbReference>
<evidence type="ECO:0000256" key="7">
    <source>
        <dbReference type="ARBA" id="ARBA00044507"/>
    </source>
</evidence>
<dbReference type="GO" id="GO:0005737">
    <property type="term" value="C:cytoplasm"/>
    <property type="evidence" value="ECO:0007669"/>
    <property type="project" value="UniProtKB-SubCell"/>
</dbReference>
<name>A0A6M0SYF5_CLOBO</name>
<dbReference type="Proteomes" id="UP000473089">
    <property type="component" value="Unassembled WGS sequence"/>
</dbReference>
<dbReference type="Pfam" id="PF03841">
    <property type="entry name" value="SelA"/>
    <property type="match status" value="1"/>
</dbReference>
<comment type="cofactor">
    <cofactor evidence="1 8 9">
        <name>pyridoxal 5'-phosphate</name>
        <dbReference type="ChEBI" id="CHEBI:597326"/>
    </cofactor>
</comment>
<feature type="modified residue" description="N6-(pyridoxal phosphate)lysine" evidence="8 9">
    <location>
        <position position="298"/>
    </location>
</feature>
<feature type="coiled-coil region" evidence="10">
    <location>
        <begin position="361"/>
        <end position="388"/>
    </location>
</feature>
<sequence length="467" mass="53040">MDKKQLLRNLPKIDELLKEDIVNKYLKSNSRTLVVDSLRQSIDYYRNEILKNNIENFIKEDVIKEDVINYFMDALEENKSSKFKKVINATGVVIHTNLGRSLLAKDAIENMIKVSENYSNLEYDLKEGKRGSRYSHVEDLIKKVTGAEAAIVVNNNAAAVMLALNTLCEEKEAIVSRGQLVEIGGSFRIPDVMRFSRAYLVEVGTTNRTHLYDYENNINDNTGILLKVHTSNFKIMGFTEEVSSEELVKLGQKYNLPVMEDIGSGTLVDFSKYGFTYEPTVQSSIHKGIDVVTFSGDKMLGGPQAGIIVGKNKYIDKMKKNQLTRALRIDKMTLAALEGTLKCYIDEKEAIEKIPTLNMILSSKEIHKKRAQRLKRRLQNNVKDFNFKVSEDLSMVGGGSMPGERISTYVVKVSSDKITAEKIEEKLRLSKNPIIVRVSKDEAILDVRTLFERDFNIIVEEFKKLLK</sequence>
<keyword evidence="3 8" id="KW-0808">Transferase</keyword>
<dbReference type="AlphaFoldDB" id="A0A6M0SYF5"/>
<dbReference type="InterPro" id="IPR004534">
    <property type="entry name" value="SelA_trans"/>
</dbReference>
<organism evidence="12 13">
    <name type="scientific">Clostridium botulinum</name>
    <dbReference type="NCBI Taxonomy" id="1491"/>
    <lineage>
        <taxon>Bacteria</taxon>
        <taxon>Bacillati</taxon>
        <taxon>Bacillota</taxon>
        <taxon>Clostridia</taxon>
        <taxon>Eubacteriales</taxon>
        <taxon>Clostridiaceae</taxon>
        <taxon>Clostridium</taxon>
    </lineage>
</organism>
<evidence type="ECO:0000259" key="11">
    <source>
        <dbReference type="Pfam" id="PF12390"/>
    </source>
</evidence>
<dbReference type="InterPro" id="IPR015424">
    <property type="entry name" value="PyrdxlP-dep_Trfase"/>
</dbReference>
<keyword evidence="10" id="KW-0175">Coiled coil</keyword>
<dbReference type="InterPro" id="IPR018319">
    <property type="entry name" value="SelA-like"/>
</dbReference>
<dbReference type="Pfam" id="PF12390">
    <property type="entry name" value="Se-cys_synth_N"/>
    <property type="match status" value="1"/>
</dbReference>
<evidence type="ECO:0000313" key="12">
    <source>
        <dbReference type="EMBL" id="NFA60539.1"/>
    </source>
</evidence>
<evidence type="ECO:0000256" key="1">
    <source>
        <dbReference type="ARBA" id="ARBA00001933"/>
    </source>
</evidence>
<feature type="domain" description="L-seryl-tRNA selenium transferase N-terminal" evidence="11">
    <location>
        <begin position="7"/>
        <end position="46"/>
    </location>
</feature>
<comment type="caution">
    <text evidence="12">The sequence shown here is derived from an EMBL/GenBank/DDBJ whole genome shotgun (WGS) entry which is preliminary data.</text>
</comment>
<dbReference type="UniPathway" id="UPA00906">
    <property type="reaction ID" value="UER00896"/>
</dbReference>
<comment type="catalytic activity">
    <reaction evidence="8">
        <text>L-seryl-tRNA(Sec) + selenophosphate + H(+) = L-selenocysteinyl-tRNA(Sec) + phosphate</text>
        <dbReference type="Rhea" id="RHEA:22728"/>
        <dbReference type="Rhea" id="RHEA-COMP:9742"/>
        <dbReference type="Rhea" id="RHEA-COMP:9743"/>
        <dbReference type="ChEBI" id="CHEBI:15378"/>
        <dbReference type="ChEBI" id="CHEBI:16144"/>
        <dbReference type="ChEBI" id="CHEBI:43474"/>
        <dbReference type="ChEBI" id="CHEBI:78533"/>
        <dbReference type="ChEBI" id="CHEBI:78573"/>
        <dbReference type="EC" id="2.9.1.1"/>
    </reaction>
</comment>
<evidence type="ECO:0000256" key="3">
    <source>
        <dbReference type="ARBA" id="ARBA00022679"/>
    </source>
</evidence>
<evidence type="ECO:0000256" key="6">
    <source>
        <dbReference type="ARBA" id="ARBA00023266"/>
    </source>
</evidence>
<accession>A0A6M0SYF5</accession>
<keyword evidence="2 8" id="KW-0963">Cytoplasm</keyword>
<dbReference type="EC" id="2.9.1.1" evidence="8"/>
<evidence type="ECO:0000313" key="13">
    <source>
        <dbReference type="Proteomes" id="UP000473089"/>
    </source>
</evidence>
<proteinExistence type="inferred from homology"/>
<dbReference type="GO" id="GO:0001514">
    <property type="term" value="P:selenocysteine incorporation"/>
    <property type="evidence" value="ECO:0007669"/>
    <property type="project" value="UniProtKB-UniRule"/>
</dbReference>
<dbReference type="SUPFAM" id="SSF53383">
    <property type="entry name" value="PLP-dependent transferases"/>
    <property type="match status" value="1"/>
</dbReference>
<evidence type="ECO:0000256" key="10">
    <source>
        <dbReference type="SAM" id="Coils"/>
    </source>
</evidence>
<dbReference type="FunFam" id="3.40.640.10:FF:000028">
    <property type="entry name" value="L-seryl-tRNA(Sec) selenium transferase"/>
    <property type="match status" value="1"/>
</dbReference>
<dbReference type="Gene3D" id="3.40.640.10">
    <property type="entry name" value="Type I PLP-dependent aspartate aminotransferase-like (Major domain)"/>
    <property type="match status" value="1"/>
</dbReference>